<dbReference type="EMBL" id="BAAAVT010000017">
    <property type="protein sequence ID" value="GAA3072104.1"/>
    <property type="molecule type" value="Genomic_DNA"/>
</dbReference>
<organism evidence="1 2">
    <name type="scientific">Nesterenkonia aethiopica</name>
    <dbReference type="NCBI Taxonomy" id="269144"/>
    <lineage>
        <taxon>Bacteria</taxon>
        <taxon>Bacillati</taxon>
        <taxon>Actinomycetota</taxon>
        <taxon>Actinomycetes</taxon>
        <taxon>Micrococcales</taxon>
        <taxon>Micrococcaceae</taxon>
        <taxon>Nesterenkonia</taxon>
    </lineage>
</organism>
<name>A0ABP6M466_9MICC</name>
<sequence length="187" mass="20129">MRWDALFADLESQWAGEASAELGRDIAEFTRHETASVDLGDRLRAALGETVAVTLPGGRVVELSLGAVGEEWIAGAEGHHGVVIPRVAVQAIDGLPRRAERERSSVRRRLGMAAVLRRLARDRLVVEIRGTGGEVLVHGLLLSVGRDHCEVALTIAGEVPRLRGARGLRTVPFAAMSEIRAEGRPPV</sequence>
<dbReference type="RefSeq" id="WP_344682673.1">
    <property type="nucleotide sequence ID" value="NZ_BAAAVT010000017.1"/>
</dbReference>
<proteinExistence type="predicted"/>
<comment type="caution">
    <text evidence="1">The sequence shown here is derived from an EMBL/GenBank/DDBJ whole genome shotgun (WGS) entry which is preliminary data.</text>
</comment>
<evidence type="ECO:0008006" key="3">
    <source>
        <dbReference type="Google" id="ProtNLM"/>
    </source>
</evidence>
<keyword evidence="2" id="KW-1185">Reference proteome</keyword>
<protein>
    <recommendedName>
        <fullName evidence="3">Fis family transcriptional regulator</fullName>
    </recommendedName>
</protein>
<accession>A0ABP6M466</accession>
<evidence type="ECO:0000313" key="2">
    <source>
        <dbReference type="Proteomes" id="UP001500236"/>
    </source>
</evidence>
<dbReference type="Proteomes" id="UP001500236">
    <property type="component" value="Unassembled WGS sequence"/>
</dbReference>
<gene>
    <name evidence="1" type="ORF">GCM10010529_25270</name>
</gene>
<reference evidence="2" key="1">
    <citation type="journal article" date="2019" name="Int. J. Syst. Evol. Microbiol.">
        <title>The Global Catalogue of Microorganisms (GCM) 10K type strain sequencing project: providing services to taxonomists for standard genome sequencing and annotation.</title>
        <authorList>
            <consortium name="The Broad Institute Genomics Platform"/>
            <consortium name="The Broad Institute Genome Sequencing Center for Infectious Disease"/>
            <person name="Wu L."/>
            <person name="Ma J."/>
        </authorList>
    </citation>
    <scope>NUCLEOTIDE SEQUENCE [LARGE SCALE GENOMIC DNA]</scope>
    <source>
        <strain evidence="2">JCM 14309</strain>
    </source>
</reference>
<evidence type="ECO:0000313" key="1">
    <source>
        <dbReference type="EMBL" id="GAA3072104.1"/>
    </source>
</evidence>